<feature type="compositionally biased region" description="Basic and acidic residues" evidence="11">
    <location>
        <begin position="121"/>
        <end position="134"/>
    </location>
</feature>
<name>A0A2H0BDN3_9BACT</name>
<accession>A0A2H0BDN3</accession>
<feature type="region of interest" description="Disordered" evidence="11">
    <location>
        <begin position="85"/>
        <end position="134"/>
    </location>
</feature>
<evidence type="ECO:0000313" key="13">
    <source>
        <dbReference type="Proteomes" id="UP000229794"/>
    </source>
</evidence>
<evidence type="ECO:0000256" key="1">
    <source>
        <dbReference type="ARBA" id="ARBA00009451"/>
    </source>
</evidence>
<evidence type="ECO:0000256" key="3">
    <source>
        <dbReference type="ARBA" id="ARBA00022884"/>
    </source>
</evidence>
<dbReference type="Gene3D" id="3.90.470.10">
    <property type="entry name" value="Ribosomal protein L22/L17"/>
    <property type="match status" value="1"/>
</dbReference>
<dbReference type="SUPFAM" id="SSF54843">
    <property type="entry name" value="Ribosomal protein L22"/>
    <property type="match status" value="1"/>
</dbReference>
<comment type="caution">
    <text evidence="12">The sequence shown here is derived from an EMBL/GenBank/DDBJ whole genome shotgun (WGS) entry which is preliminary data.</text>
</comment>
<organism evidence="12 13">
    <name type="scientific">Candidatus Zambryskibacteria bacterium CG22_combo_CG10-13_8_21_14_all_42_17</name>
    <dbReference type="NCBI Taxonomy" id="1975118"/>
    <lineage>
        <taxon>Bacteria</taxon>
        <taxon>Candidatus Zambryskiibacteriota</taxon>
    </lineage>
</organism>
<evidence type="ECO:0000256" key="10">
    <source>
        <dbReference type="RuleBase" id="RU004008"/>
    </source>
</evidence>
<gene>
    <name evidence="7" type="primary">rplV</name>
    <name evidence="12" type="ORF">COX06_01575</name>
</gene>
<keyword evidence="5 7" id="KW-0687">Ribonucleoprotein</keyword>
<evidence type="ECO:0000256" key="6">
    <source>
        <dbReference type="ARBA" id="ARBA00035207"/>
    </source>
</evidence>
<dbReference type="CDD" id="cd00336">
    <property type="entry name" value="Ribosomal_L22"/>
    <property type="match status" value="1"/>
</dbReference>
<evidence type="ECO:0000313" key="12">
    <source>
        <dbReference type="EMBL" id="PIP55741.1"/>
    </source>
</evidence>
<dbReference type="InterPro" id="IPR047867">
    <property type="entry name" value="Ribosomal_uL22_bac/org-type"/>
</dbReference>
<comment type="similarity">
    <text evidence="1 7 8">Belongs to the universal ribosomal protein uL22 family.</text>
</comment>
<keyword evidence="3 7" id="KW-0694">RNA-binding</keyword>
<dbReference type="PANTHER" id="PTHR13501">
    <property type="entry name" value="CHLOROPLAST 50S RIBOSOMAL PROTEIN L22-RELATED"/>
    <property type="match status" value="1"/>
</dbReference>
<dbReference type="InterPro" id="IPR001063">
    <property type="entry name" value="Ribosomal_uL22"/>
</dbReference>
<evidence type="ECO:0000256" key="2">
    <source>
        <dbReference type="ARBA" id="ARBA00022730"/>
    </source>
</evidence>
<evidence type="ECO:0000256" key="8">
    <source>
        <dbReference type="RuleBase" id="RU004005"/>
    </source>
</evidence>
<reference evidence="12 13" key="1">
    <citation type="submission" date="2017-09" db="EMBL/GenBank/DDBJ databases">
        <title>Depth-based differentiation of microbial function through sediment-hosted aquifers and enrichment of novel symbionts in the deep terrestrial subsurface.</title>
        <authorList>
            <person name="Probst A.J."/>
            <person name="Ladd B."/>
            <person name="Jarett J.K."/>
            <person name="Geller-Mcgrath D.E."/>
            <person name="Sieber C.M."/>
            <person name="Emerson J.B."/>
            <person name="Anantharaman K."/>
            <person name="Thomas B.C."/>
            <person name="Malmstrom R."/>
            <person name="Stieglmeier M."/>
            <person name="Klingl A."/>
            <person name="Woyke T."/>
            <person name="Ryan C.M."/>
            <person name="Banfield J.F."/>
        </authorList>
    </citation>
    <scope>NUCLEOTIDE SEQUENCE [LARGE SCALE GENOMIC DNA]</scope>
    <source>
        <strain evidence="12">CG22_combo_CG10-13_8_21_14_all_42_17</strain>
    </source>
</reference>
<comment type="function">
    <text evidence="7">The globular domain of the protein is located near the polypeptide exit tunnel on the outside of the subunit, while an extended beta-hairpin is found that lines the wall of the exit tunnel in the center of the 70S ribosome.</text>
</comment>
<dbReference type="InterPro" id="IPR005727">
    <property type="entry name" value="Ribosomal_uL22_bac/chlpt-type"/>
</dbReference>
<comment type="function">
    <text evidence="7 10">This protein binds specifically to 23S rRNA; its binding is stimulated by other ribosomal proteins, e.g., L4, L17, and L20. It is important during the early stages of 50S assembly. It makes multiple contacts with different domains of the 23S rRNA in the assembled 50S subunit and ribosome.</text>
</comment>
<dbReference type="AlphaFoldDB" id="A0A2H0BDN3"/>
<evidence type="ECO:0000256" key="5">
    <source>
        <dbReference type="ARBA" id="ARBA00023274"/>
    </source>
</evidence>
<dbReference type="GO" id="GO:0006412">
    <property type="term" value="P:translation"/>
    <property type="evidence" value="ECO:0007669"/>
    <property type="project" value="UniProtKB-UniRule"/>
</dbReference>
<evidence type="ECO:0000256" key="7">
    <source>
        <dbReference type="HAMAP-Rule" id="MF_01331"/>
    </source>
</evidence>
<dbReference type="NCBIfam" id="TIGR01044">
    <property type="entry name" value="rplV_bact"/>
    <property type="match status" value="1"/>
</dbReference>
<dbReference type="Pfam" id="PF00237">
    <property type="entry name" value="Ribosomal_L22"/>
    <property type="match status" value="1"/>
</dbReference>
<dbReference type="GO" id="GO:0019843">
    <property type="term" value="F:rRNA binding"/>
    <property type="evidence" value="ECO:0007669"/>
    <property type="project" value="UniProtKB-UniRule"/>
</dbReference>
<keyword evidence="2 7" id="KW-0699">rRNA-binding</keyword>
<keyword evidence="4 7" id="KW-0689">Ribosomal protein</keyword>
<evidence type="ECO:0000256" key="4">
    <source>
        <dbReference type="ARBA" id="ARBA00022980"/>
    </source>
</evidence>
<dbReference type="EMBL" id="PCST01000019">
    <property type="protein sequence ID" value="PIP55741.1"/>
    <property type="molecule type" value="Genomic_DNA"/>
</dbReference>
<dbReference type="GO" id="GO:0003735">
    <property type="term" value="F:structural constituent of ribosome"/>
    <property type="evidence" value="ECO:0007669"/>
    <property type="project" value="InterPro"/>
</dbReference>
<evidence type="ECO:0000256" key="11">
    <source>
        <dbReference type="SAM" id="MobiDB-lite"/>
    </source>
</evidence>
<protein>
    <recommendedName>
        <fullName evidence="6 7">Large ribosomal subunit protein uL22</fullName>
    </recommendedName>
</protein>
<dbReference type="Proteomes" id="UP000229794">
    <property type="component" value="Unassembled WGS sequence"/>
</dbReference>
<dbReference type="InterPro" id="IPR036394">
    <property type="entry name" value="Ribosomal_uL22_sf"/>
</dbReference>
<comment type="subunit">
    <text evidence="7 9">Part of the 50S ribosomal subunit.</text>
</comment>
<sequence>MSEAKAKLNNYRQSPRKVRLVADAIRGKSVEEAITALSFIPKRSALPLQNLLASAMANAKDQSLPIDGLVVREIKVDAASTLYRRRPRSKGMSNPIRKRMSHISVTLANDPRPKKNKKTKKAVDEKSSVVNKES</sequence>
<dbReference type="HAMAP" id="MF_01331_B">
    <property type="entry name" value="Ribosomal_uL22_B"/>
    <property type="match status" value="1"/>
</dbReference>
<dbReference type="PANTHER" id="PTHR13501:SF8">
    <property type="entry name" value="LARGE RIBOSOMAL SUBUNIT PROTEIN UL22M"/>
    <property type="match status" value="1"/>
</dbReference>
<evidence type="ECO:0000256" key="9">
    <source>
        <dbReference type="RuleBase" id="RU004006"/>
    </source>
</evidence>
<dbReference type="GO" id="GO:0022625">
    <property type="term" value="C:cytosolic large ribosomal subunit"/>
    <property type="evidence" value="ECO:0007669"/>
    <property type="project" value="TreeGrafter"/>
</dbReference>
<proteinExistence type="inferred from homology"/>